<dbReference type="EMBL" id="JAUDCF010000014">
    <property type="protein sequence ID" value="MDM8145787.1"/>
    <property type="molecule type" value="Genomic_DNA"/>
</dbReference>
<gene>
    <name evidence="1" type="ORF">QUW02_07625</name>
</gene>
<accession>A0ABT7U5I6</accession>
<dbReference type="Pfam" id="PF18979">
    <property type="entry name" value="DUF5715"/>
    <property type="match status" value="1"/>
</dbReference>
<evidence type="ECO:0000313" key="2">
    <source>
        <dbReference type="Proteomes" id="UP001228403"/>
    </source>
</evidence>
<reference evidence="2" key="2">
    <citation type="submission" date="2023-07" db="EMBL/GenBank/DDBJ databases">
        <title>Identification and characterization of horizontal gene transfer across gut microbiota members of farm animals based on homology search.</title>
        <authorList>
            <person name="Schwarzerova J."/>
            <person name="Nykrynova M."/>
            <person name="Jureckova K."/>
            <person name="Cejkova D."/>
            <person name="Rychlik I."/>
        </authorList>
    </citation>
    <scope>NUCLEOTIDE SEQUENCE [LARGE SCALE GENOMIC DNA]</scope>
    <source>
        <strain evidence="2">ET4</strain>
    </source>
</reference>
<reference evidence="1 2" key="1">
    <citation type="submission" date="2023-06" db="EMBL/GenBank/DDBJ databases">
        <authorList>
            <person name="Zeman M."/>
            <person name="Kubasova T."/>
            <person name="Jahodarova E."/>
            <person name="Nykrynova M."/>
            <person name="Rychlik I."/>
        </authorList>
    </citation>
    <scope>NUCLEOTIDE SEQUENCE [LARGE SCALE GENOMIC DNA]</scope>
    <source>
        <strain evidence="1 2">ET4</strain>
    </source>
</reference>
<organism evidence="1 2">
    <name type="scientific">Bacteroides eggerthii</name>
    <dbReference type="NCBI Taxonomy" id="28111"/>
    <lineage>
        <taxon>Bacteria</taxon>
        <taxon>Pseudomonadati</taxon>
        <taxon>Bacteroidota</taxon>
        <taxon>Bacteroidia</taxon>
        <taxon>Bacteroidales</taxon>
        <taxon>Bacteroidaceae</taxon>
        <taxon>Bacteroides</taxon>
    </lineage>
</organism>
<sequence>MKKKLRRLKKKIYIGLVSSTVIVLAIVRCVDPSVVRVYQPETQEVLPDSVQKTMVPLTEANELPDVDNQKKAYLDSFSMSSKLLYLAHKPTRFVTDTLGRILKNRIYSVSSFRKEFPDLQDVHIVSARSWGVSPVKDREEAEHRKDELVYVGSNPFYDIDPRMNRSIPYLVPRASDLLQKIGRNFLDSLAVKGIPLHKILVSSVLRTEEDVRKLRRYNQNASEESCHRFGTTFDIAYNRYVTVQHPDSTERRAVRNDTLKWVLSEVLRDVRREGLCHIKYEVHQACFHITVK</sequence>
<evidence type="ECO:0000313" key="1">
    <source>
        <dbReference type="EMBL" id="MDM8145787.1"/>
    </source>
</evidence>
<dbReference type="InterPro" id="IPR043769">
    <property type="entry name" value="DUF5715"/>
</dbReference>
<protein>
    <submittedName>
        <fullName evidence="1">DUF5715 family protein</fullName>
    </submittedName>
</protein>
<comment type="caution">
    <text evidence="1">The sequence shown here is derived from an EMBL/GenBank/DDBJ whole genome shotgun (WGS) entry which is preliminary data.</text>
</comment>
<name>A0ABT7U5I6_9BACE</name>
<proteinExistence type="predicted"/>
<dbReference type="Proteomes" id="UP001228403">
    <property type="component" value="Unassembled WGS sequence"/>
</dbReference>
<keyword evidence="2" id="KW-1185">Reference proteome</keyword>